<dbReference type="GeneID" id="97380310"/>
<evidence type="ECO:0000313" key="2">
    <source>
        <dbReference type="EMBL" id="MDM8200335.1"/>
    </source>
</evidence>
<protein>
    <submittedName>
        <fullName evidence="2">DUF1540 domain-containing protein</fullName>
    </submittedName>
    <submittedName>
        <fullName evidence="3">Uncharacterized protein DUF1540</fullName>
    </submittedName>
</protein>
<dbReference type="AlphaFoldDB" id="A0A4R1R0D0"/>
<dbReference type="EMBL" id="SLUM01000007">
    <property type="protein sequence ID" value="TCL58726.1"/>
    <property type="molecule type" value="Genomic_DNA"/>
</dbReference>
<reference evidence="2 5" key="2">
    <citation type="submission" date="2023-06" db="EMBL/GenBank/DDBJ databases">
        <title>Identification and characterization of horizontal gene transfer across gut microbiota members of farm animals based on homology search.</title>
        <authorList>
            <person name="Schwarzerova J."/>
            <person name="Nykrynova M."/>
            <person name="Jureckova K."/>
            <person name="Cejkova D."/>
            <person name="Rychlik I."/>
        </authorList>
    </citation>
    <scope>NUCLEOTIDE SEQUENCE [LARGE SCALE GENOMIC DNA]</scope>
    <source>
        <strain evidence="2 5">ET340</strain>
    </source>
</reference>
<organism evidence="3 4">
    <name type="scientific">Allofournierella massiliensis</name>
    <dbReference type="NCBI Taxonomy" id="1650663"/>
    <lineage>
        <taxon>Bacteria</taxon>
        <taxon>Bacillati</taxon>
        <taxon>Bacillota</taxon>
        <taxon>Clostridia</taxon>
        <taxon>Eubacteriales</taxon>
        <taxon>Oscillospiraceae</taxon>
        <taxon>Allofournierella</taxon>
    </lineage>
</organism>
<feature type="domain" description="DUF1540" evidence="1">
    <location>
        <begin position="11"/>
        <end position="49"/>
    </location>
</feature>
<name>A0A4R1R0D0_9FIRM</name>
<proteinExistence type="predicted"/>
<dbReference type="RefSeq" id="WP_087181463.1">
    <property type="nucleotide sequence ID" value="NZ_CABKVM010000012.1"/>
</dbReference>
<evidence type="ECO:0000313" key="5">
    <source>
        <dbReference type="Proteomes" id="UP001529380"/>
    </source>
</evidence>
<dbReference type="Proteomes" id="UP000295184">
    <property type="component" value="Unassembled WGS sequence"/>
</dbReference>
<reference evidence="2" key="3">
    <citation type="submission" date="2023-06" db="EMBL/GenBank/DDBJ databases">
        <authorList>
            <person name="Zeman M."/>
            <person name="Kubasova T."/>
            <person name="Jahodarova E."/>
            <person name="Nykrynova M."/>
            <person name="Rychlik I."/>
        </authorList>
    </citation>
    <scope>NUCLEOTIDE SEQUENCE</scope>
    <source>
        <strain evidence="2">ET340</strain>
    </source>
</reference>
<dbReference type="STRING" id="1650663.GCA_001486665_00438"/>
<evidence type="ECO:0000259" key="1">
    <source>
        <dbReference type="Pfam" id="PF07561"/>
    </source>
</evidence>
<gene>
    <name evidence="3" type="ORF">EDD77_10781</name>
    <name evidence="2" type="ORF">QUW08_03335</name>
</gene>
<sequence>MEHKEPVIRGVCCDVRNCVHNDGSCCCTADSIHVNRCSDDPGKTKCDTFAEI</sequence>
<dbReference type="EMBL" id="JAUDCL010000004">
    <property type="protein sequence ID" value="MDM8200335.1"/>
    <property type="molecule type" value="Genomic_DNA"/>
</dbReference>
<dbReference type="InterPro" id="IPR011437">
    <property type="entry name" value="DUF1540"/>
</dbReference>
<dbReference type="OrthoDB" id="1863121at2"/>
<comment type="caution">
    <text evidence="3">The sequence shown here is derived from an EMBL/GenBank/DDBJ whole genome shotgun (WGS) entry which is preliminary data.</text>
</comment>
<dbReference type="Proteomes" id="UP001529380">
    <property type="component" value="Unassembled WGS sequence"/>
</dbReference>
<dbReference type="Pfam" id="PF07561">
    <property type="entry name" value="DUF1540"/>
    <property type="match status" value="1"/>
</dbReference>
<keyword evidence="5" id="KW-1185">Reference proteome</keyword>
<evidence type="ECO:0000313" key="3">
    <source>
        <dbReference type="EMBL" id="TCL58726.1"/>
    </source>
</evidence>
<accession>A0A4R1R0D0</accession>
<evidence type="ECO:0000313" key="4">
    <source>
        <dbReference type="Proteomes" id="UP000295184"/>
    </source>
</evidence>
<reference evidence="3 4" key="1">
    <citation type="submission" date="2019-03" db="EMBL/GenBank/DDBJ databases">
        <title>Genomic Encyclopedia of Type Strains, Phase IV (KMG-IV): sequencing the most valuable type-strain genomes for metagenomic binning, comparative biology and taxonomic classification.</title>
        <authorList>
            <person name="Goeker M."/>
        </authorList>
    </citation>
    <scope>NUCLEOTIDE SEQUENCE [LARGE SCALE GENOMIC DNA]</scope>
    <source>
        <strain evidence="3 4">DSM 100451</strain>
    </source>
</reference>